<name>A0AAE9BY45_9CAUD</name>
<keyword evidence="1" id="KW-1133">Transmembrane helix</keyword>
<organism evidence="2 3">
    <name type="scientific">Haloarcula tailed virus 2</name>
    <dbReference type="NCBI Taxonomy" id="2877989"/>
    <lineage>
        <taxon>Viruses</taxon>
        <taxon>Duplodnaviria</taxon>
        <taxon>Heunggongvirae</taxon>
        <taxon>Uroviricota</taxon>
        <taxon>Caudoviricetes</taxon>
        <taxon>Thumleimavirales</taxon>
        <taxon>Soleiviridae</taxon>
        <taxon>Eilatmyovirus</taxon>
        <taxon>Eilatmyovirus salis</taxon>
        <taxon>Eilatmyovirus HATV2</taxon>
    </lineage>
</organism>
<reference evidence="2" key="1">
    <citation type="submission" date="2021-05" db="EMBL/GenBank/DDBJ databases">
        <title>Diversity, taxonomy and evolution of archaeal viruses of the class Caudoviricetes.</title>
        <authorList>
            <person name="Liu Y."/>
            <person name="Demina T.A."/>
            <person name="Roux S."/>
            <person name="Aiewsakun P."/>
            <person name="Kazlauskas D."/>
            <person name="Simmonds P."/>
            <person name="Prangishvili D."/>
            <person name="Oksanen H.M."/>
            <person name="Krupovic M."/>
        </authorList>
    </citation>
    <scope>NUCLEOTIDE SEQUENCE</scope>
    <source>
        <strain evidence="2">HATV-2/44</strain>
    </source>
</reference>
<evidence type="ECO:0000313" key="3">
    <source>
        <dbReference type="Proteomes" id="UP000827814"/>
    </source>
</evidence>
<sequence>MFDTTILLGLVLVAGLIALVYGGIALLFFLYFRKMFKLAMKGFEGF</sequence>
<gene>
    <name evidence="2" type="ORF">HATV-2_gp49</name>
</gene>
<protein>
    <submittedName>
        <fullName evidence="2">Uncharacterized protein</fullName>
    </submittedName>
</protein>
<evidence type="ECO:0000313" key="2">
    <source>
        <dbReference type="EMBL" id="UBF23200.1"/>
    </source>
</evidence>
<proteinExistence type="predicted"/>
<dbReference type="Proteomes" id="UP000827814">
    <property type="component" value="Segment"/>
</dbReference>
<dbReference type="EMBL" id="MZ334525">
    <property type="protein sequence ID" value="UBF23200.1"/>
    <property type="molecule type" value="Genomic_DNA"/>
</dbReference>
<keyword evidence="1" id="KW-0812">Transmembrane</keyword>
<feature type="transmembrane region" description="Helical" evidence="1">
    <location>
        <begin position="6"/>
        <end position="32"/>
    </location>
</feature>
<evidence type="ECO:0000256" key="1">
    <source>
        <dbReference type="SAM" id="Phobius"/>
    </source>
</evidence>
<keyword evidence="3" id="KW-1185">Reference proteome</keyword>
<accession>A0AAE9BY45</accession>
<keyword evidence="1" id="KW-0472">Membrane</keyword>